<protein>
    <submittedName>
        <fullName evidence="1">Uncharacterized protein</fullName>
    </submittedName>
</protein>
<reference evidence="1" key="1">
    <citation type="journal article" date="2014" name="Front. Microbiol.">
        <title>High frequency of phylogenetically diverse reductive dehalogenase-homologous genes in deep subseafloor sedimentary metagenomes.</title>
        <authorList>
            <person name="Kawai M."/>
            <person name="Futagami T."/>
            <person name="Toyoda A."/>
            <person name="Takaki Y."/>
            <person name="Nishi S."/>
            <person name="Hori S."/>
            <person name="Arai W."/>
            <person name="Tsubouchi T."/>
            <person name="Morono Y."/>
            <person name="Uchiyama I."/>
            <person name="Ito T."/>
            <person name="Fujiyama A."/>
            <person name="Inagaki F."/>
            <person name="Takami H."/>
        </authorList>
    </citation>
    <scope>NUCLEOTIDE SEQUENCE</scope>
    <source>
        <strain evidence="1">Expedition CK06-06</strain>
    </source>
</reference>
<name>X1Q8E8_9ZZZZ</name>
<gene>
    <name evidence="1" type="ORF">S12H4_01959</name>
</gene>
<proteinExistence type="predicted"/>
<accession>X1Q8E8</accession>
<dbReference type="AlphaFoldDB" id="X1Q8E8"/>
<comment type="caution">
    <text evidence="1">The sequence shown here is derived from an EMBL/GenBank/DDBJ whole genome shotgun (WGS) entry which is preliminary data.</text>
</comment>
<organism evidence="1">
    <name type="scientific">marine sediment metagenome</name>
    <dbReference type="NCBI Taxonomy" id="412755"/>
    <lineage>
        <taxon>unclassified sequences</taxon>
        <taxon>metagenomes</taxon>
        <taxon>ecological metagenomes</taxon>
    </lineage>
</organism>
<dbReference type="EMBL" id="BARW01000436">
    <property type="protein sequence ID" value="GAI64483.1"/>
    <property type="molecule type" value="Genomic_DNA"/>
</dbReference>
<evidence type="ECO:0000313" key="1">
    <source>
        <dbReference type="EMBL" id="GAI64483.1"/>
    </source>
</evidence>
<sequence length="87" mass="10239">MRQFTELSFDDQNYKLEIYCTMLKDGETDELVKSLEEKGFKLTFIDSDSLRGELELAQYPQIVKVRKQLSSEGFTWNENAKRIKLPL</sequence>